<name>A0ABU0EYY6_9PSEU</name>
<keyword evidence="4" id="KW-1185">Reference proteome</keyword>
<evidence type="ECO:0000259" key="2">
    <source>
        <dbReference type="Pfam" id="PF03807"/>
    </source>
</evidence>
<reference evidence="3 4" key="1">
    <citation type="submission" date="2023-07" db="EMBL/GenBank/DDBJ databases">
        <title>Sequencing the genomes of 1000 actinobacteria strains.</title>
        <authorList>
            <person name="Klenk H.-P."/>
        </authorList>
    </citation>
    <scope>NUCLEOTIDE SEQUENCE [LARGE SCALE GENOMIC DNA]</scope>
    <source>
        <strain evidence="3 4">DSM 45805</strain>
    </source>
</reference>
<dbReference type="PANTHER" id="PTHR14239">
    <property type="entry name" value="DUDULIN-RELATED"/>
    <property type="match status" value="1"/>
</dbReference>
<comment type="caution">
    <text evidence="3">The sequence shown here is derived from an EMBL/GenBank/DDBJ whole genome shotgun (WGS) entry which is preliminary data.</text>
</comment>
<dbReference type="Gene3D" id="3.40.50.720">
    <property type="entry name" value="NAD(P)-binding Rossmann-like Domain"/>
    <property type="match status" value="1"/>
</dbReference>
<dbReference type="Proteomes" id="UP001229651">
    <property type="component" value="Unassembled WGS sequence"/>
</dbReference>
<organism evidence="3 4">
    <name type="scientific">Amycolatopsis thermophila</name>
    <dbReference type="NCBI Taxonomy" id="206084"/>
    <lineage>
        <taxon>Bacteria</taxon>
        <taxon>Bacillati</taxon>
        <taxon>Actinomycetota</taxon>
        <taxon>Actinomycetes</taxon>
        <taxon>Pseudonocardiales</taxon>
        <taxon>Pseudonocardiaceae</taxon>
        <taxon>Amycolatopsis</taxon>
    </lineage>
</organism>
<protein>
    <submittedName>
        <fullName evidence="3">NADPH-dependent F420 reductase</fullName>
    </submittedName>
</protein>
<keyword evidence="1" id="KW-0560">Oxidoreductase</keyword>
<dbReference type="SUPFAM" id="SSF51735">
    <property type="entry name" value="NAD(P)-binding Rossmann-fold domains"/>
    <property type="match status" value="1"/>
</dbReference>
<evidence type="ECO:0000313" key="4">
    <source>
        <dbReference type="Proteomes" id="UP001229651"/>
    </source>
</evidence>
<dbReference type="PANTHER" id="PTHR14239:SF10">
    <property type="entry name" value="REDUCTASE"/>
    <property type="match status" value="1"/>
</dbReference>
<proteinExistence type="predicted"/>
<dbReference type="InterPro" id="IPR036291">
    <property type="entry name" value="NAD(P)-bd_dom_sf"/>
</dbReference>
<evidence type="ECO:0000256" key="1">
    <source>
        <dbReference type="ARBA" id="ARBA00023002"/>
    </source>
</evidence>
<accession>A0ABU0EYY6</accession>
<dbReference type="InterPro" id="IPR051267">
    <property type="entry name" value="STEAP_metalloreductase"/>
</dbReference>
<dbReference type="RefSeq" id="WP_306994472.1">
    <property type="nucleotide sequence ID" value="NZ_JAUSUT010000001.1"/>
</dbReference>
<dbReference type="EMBL" id="JAUSUT010000001">
    <property type="protein sequence ID" value="MDQ0380486.1"/>
    <property type="molecule type" value="Genomic_DNA"/>
</dbReference>
<dbReference type="InterPro" id="IPR028939">
    <property type="entry name" value="P5C_Rdtase_cat_N"/>
</dbReference>
<evidence type="ECO:0000313" key="3">
    <source>
        <dbReference type="EMBL" id="MDQ0380486.1"/>
    </source>
</evidence>
<sequence>MKVGIIGTGNMGRVIARRLIHGGHQVFVAGSSQEKGRALAQELGGQGPGTIEAAATKDAVASGCDVVVLATWYSQSTRIAVELSDLLRGKVVVDIANPFNETFDGLITDYDTSAGEEIQRRIPGAHVVKAFNTTFAPVLADDAFDRTVVDVFLASDSDEAKARVAELVESSGLRPIDAGALRNSRVLEQNALFMVELQGRYGLNFQAGLKVLAAQALPFPARAAAHA</sequence>
<dbReference type="Pfam" id="PF03807">
    <property type="entry name" value="F420_oxidored"/>
    <property type="match status" value="1"/>
</dbReference>
<feature type="domain" description="Pyrroline-5-carboxylate reductase catalytic N-terminal" evidence="2">
    <location>
        <begin position="2"/>
        <end position="98"/>
    </location>
</feature>
<gene>
    <name evidence="3" type="ORF">FB470_004480</name>
</gene>